<dbReference type="Proteomes" id="UP000263377">
    <property type="component" value="Unassembled WGS sequence"/>
</dbReference>
<dbReference type="SUPFAM" id="SSF53474">
    <property type="entry name" value="alpha/beta-Hydrolases"/>
    <property type="match status" value="1"/>
</dbReference>
<dbReference type="Pfam" id="PF00561">
    <property type="entry name" value="Abhydrolase_1"/>
    <property type="match status" value="1"/>
</dbReference>
<sequence length="308" mass="33695">MRRPQVSLRTVKTADDRALAVESLGDPRGRPVFLLHGMPGSRVGPHPRSTVLYRLGVRLISYDRPGYGDSTRLFGRRVSAAAADVRTIADEFGLENFAVLGRSGGGPHALACAALLPERVSRAAVLVGLAPRNATGLDWYAGMTPSNVRAYKEAERGHGRIADAMEFRSRQIKDDPVRLLNGLRTELSAADREVVADSGLRRMLQSNYREAFRHGADGWIDDVLAFTADWGFEVGSVRVPTWLWHGADDQFSPVDHSRWLADHIPDAELFLEPGAAHFGAFRVMTTALAWAAGWGAPGGSDLHRRPGR</sequence>
<organism evidence="2 3">
    <name type="scientific">Kitasatospora xanthocidica</name>
    <dbReference type="NCBI Taxonomy" id="83382"/>
    <lineage>
        <taxon>Bacteria</taxon>
        <taxon>Bacillati</taxon>
        <taxon>Actinomycetota</taxon>
        <taxon>Actinomycetes</taxon>
        <taxon>Kitasatosporales</taxon>
        <taxon>Streptomycetaceae</taxon>
        <taxon>Kitasatospora</taxon>
    </lineage>
</organism>
<comment type="caution">
    <text evidence="2">The sequence shown here is derived from an EMBL/GenBank/DDBJ whole genome shotgun (WGS) entry which is preliminary data.</text>
</comment>
<proteinExistence type="predicted"/>
<feature type="domain" description="AB hydrolase-1" evidence="1">
    <location>
        <begin position="31"/>
        <end position="279"/>
    </location>
</feature>
<accession>A0A373A0J9</accession>
<reference evidence="2 3" key="1">
    <citation type="submission" date="2018-08" db="EMBL/GenBank/DDBJ databases">
        <title>Diversity &amp; Physiological Properties of Lignin-Decomposing Actinobacteria from Soil.</title>
        <authorList>
            <person name="Roh S.G."/>
            <person name="Kim S.B."/>
        </authorList>
    </citation>
    <scope>NUCLEOTIDE SEQUENCE [LARGE SCALE GENOMIC DNA]</scope>
    <source>
        <strain evidence="2 3">MMS17-GH009</strain>
    </source>
</reference>
<dbReference type="AlphaFoldDB" id="A0A373A0J9"/>
<evidence type="ECO:0000313" key="2">
    <source>
        <dbReference type="EMBL" id="RGD60965.1"/>
    </source>
</evidence>
<name>A0A373A0J9_9ACTN</name>
<gene>
    <name evidence="2" type="ORF">DR950_27210</name>
</gene>
<dbReference type="PRINTS" id="PR00111">
    <property type="entry name" value="ABHYDROLASE"/>
</dbReference>
<dbReference type="PANTHER" id="PTHR43433">
    <property type="entry name" value="HYDROLASE, ALPHA/BETA FOLD FAMILY PROTEIN"/>
    <property type="match status" value="1"/>
</dbReference>
<dbReference type="GO" id="GO:0016787">
    <property type="term" value="F:hydrolase activity"/>
    <property type="evidence" value="ECO:0007669"/>
    <property type="project" value="UniProtKB-KW"/>
</dbReference>
<evidence type="ECO:0000313" key="3">
    <source>
        <dbReference type="Proteomes" id="UP000263377"/>
    </source>
</evidence>
<dbReference type="EMBL" id="QVIG01000001">
    <property type="protein sequence ID" value="RGD60965.1"/>
    <property type="molecule type" value="Genomic_DNA"/>
</dbReference>
<dbReference type="InterPro" id="IPR000073">
    <property type="entry name" value="AB_hydrolase_1"/>
</dbReference>
<dbReference type="PANTHER" id="PTHR43433:SF10">
    <property type="entry name" value="AB HYDROLASE-1 DOMAIN-CONTAINING PROTEIN"/>
    <property type="match status" value="1"/>
</dbReference>
<dbReference type="InterPro" id="IPR050471">
    <property type="entry name" value="AB_hydrolase"/>
</dbReference>
<dbReference type="Gene3D" id="3.40.50.1820">
    <property type="entry name" value="alpha/beta hydrolase"/>
    <property type="match status" value="1"/>
</dbReference>
<keyword evidence="2" id="KW-0378">Hydrolase</keyword>
<dbReference type="InterPro" id="IPR029058">
    <property type="entry name" value="AB_hydrolase_fold"/>
</dbReference>
<protein>
    <submittedName>
        <fullName evidence="2">Alpha/beta hydrolase</fullName>
    </submittedName>
</protein>
<evidence type="ECO:0000259" key="1">
    <source>
        <dbReference type="Pfam" id="PF00561"/>
    </source>
</evidence>
<keyword evidence="3" id="KW-1185">Reference proteome</keyword>